<keyword evidence="1" id="KW-1133">Transmembrane helix</keyword>
<organism evidence="2 3">
    <name type="scientific">Actinocatenispora comari</name>
    <dbReference type="NCBI Taxonomy" id="2807577"/>
    <lineage>
        <taxon>Bacteria</taxon>
        <taxon>Bacillati</taxon>
        <taxon>Actinomycetota</taxon>
        <taxon>Actinomycetes</taxon>
        <taxon>Micromonosporales</taxon>
        <taxon>Micromonosporaceae</taxon>
        <taxon>Actinocatenispora</taxon>
    </lineage>
</organism>
<sequence>MTRLSALVLTGALLTIVSLLVDWFYVREALHRHAQFVASFGSTDDVSESLLGRLNTGVAVRDGIDLLVTVLTVLFLVAALRRRGWARTVLTVEMAFFVIADLTAALVVAGTLALLSASGIGHGVDLGTAYLLGAGSVALNVVLAILAVACLVVLRSRATAEYLHDA</sequence>
<protein>
    <submittedName>
        <fullName evidence="2">Uncharacterized protein</fullName>
    </submittedName>
</protein>
<evidence type="ECO:0000313" key="2">
    <source>
        <dbReference type="EMBL" id="GIL25562.1"/>
    </source>
</evidence>
<keyword evidence="3" id="KW-1185">Reference proteome</keyword>
<feature type="transmembrane region" description="Helical" evidence="1">
    <location>
        <begin position="63"/>
        <end position="80"/>
    </location>
</feature>
<feature type="transmembrane region" description="Helical" evidence="1">
    <location>
        <begin position="129"/>
        <end position="154"/>
    </location>
</feature>
<comment type="caution">
    <text evidence="2">The sequence shown here is derived from an EMBL/GenBank/DDBJ whole genome shotgun (WGS) entry which is preliminary data.</text>
</comment>
<proteinExistence type="predicted"/>
<dbReference type="Proteomes" id="UP000614996">
    <property type="component" value="Unassembled WGS sequence"/>
</dbReference>
<keyword evidence="1" id="KW-0812">Transmembrane</keyword>
<accession>A0A8J4AAG3</accession>
<dbReference type="RefSeq" id="WP_207123176.1">
    <property type="nucleotide sequence ID" value="NZ_BOPO01000007.1"/>
</dbReference>
<evidence type="ECO:0000313" key="3">
    <source>
        <dbReference type="Proteomes" id="UP000614996"/>
    </source>
</evidence>
<keyword evidence="1" id="KW-0472">Membrane</keyword>
<name>A0A8J4AAG3_9ACTN</name>
<reference evidence="3" key="1">
    <citation type="journal article" date="2021" name="Int. J. Syst. Evol. Microbiol.">
        <title>Actinocatenispora comari sp. nov., an endophytic actinomycete isolated from aerial parts of Comarum salesowianum.</title>
        <authorList>
            <person name="Oyunbileg N."/>
            <person name="Iizaka Y."/>
            <person name="Hamada M."/>
            <person name="Davaapurev B.O."/>
            <person name="Fukumoto A."/>
            <person name="Tsetseg B."/>
            <person name="Kato F."/>
            <person name="Tamura T."/>
            <person name="Batkhuu J."/>
            <person name="Anzai Y."/>
        </authorList>
    </citation>
    <scope>NUCLEOTIDE SEQUENCE [LARGE SCALE GENOMIC DNA]</scope>
    <source>
        <strain evidence="3">NUM-2625</strain>
    </source>
</reference>
<feature type="transmembrane region" description="Helical" evidence="1">
    <location>
        <begin position="92"/>
        <end position="117"/>
    </location>
</feature>
<gene>
    <name evidence="2" type="ORF">NUM_08160</name>
</gene>
<evidence type="ECO:0000256" key="1">
    <source>
        <dbReference type="SAM" id="Phobius"/>
    </source>
</evidence>
<dbReference type="AlphaFoldDB" id="A0A8J4AAG3"/>
<dbReference type="EMBL" id="BOPO01000007">
    <property type="protein sequence ID" value="GIL25562.1"/>
    <property type="molecule type" value="Genomic_DNA"/>
</dbReference>